<name>D7EBU1_METEZ</name>
<dbReference type="STRING" id="644295.Metev_2240"/>
<dbReference type="Proteomes" id="UP000000391">
    <property type="component" value="Chromosome"/>
</dbReference>
<dbReference type="HOGENOM" id="CLU_640319_0_0_2"/>
<dbReference type="KEGG" id="mev:Metev_2240"/>
<gene>
    <name evidence="2" type="ordered locus">Metev_2240</name>
</gene>
<keyword evidence="3" id="KW-1185">Reference proteome</keyword>
<accession>D7EBU1</accession>
<evidence type="ECO:0000313" key="2">
    <source>
        <dbReference type="EMBL" id="ADI75063.1"/>
    </source>
</evidence>
<dbReference type="EMBL" id="CP002069">
    <property type="protein sequence ID" value="ADI75063.1"/>
    <property type="molecule type" value="Genomic_DNA"/>
</dbReference>
<dbReference type="RefSeq" id="WP_013195628.1">
    <property type="nucleotide sequence ID" value="NC_014253.1"/>
</dbReference>
<dbReference type="OrthoDB" id="147896at2157"/>
<organism evidence="2 3">
    <name type="scientific">Methanohalobium evestigatum (strain ATCC BAA-1072 / DSM 3721 / NBRC 107634 / OCM 161 / Z-7303)</name>
    <dbReference type="NCBI Taxonomy" id="644295"/>
    <lineage>
        <taxon>Archaea</taxon>
        <taxon>Methanobacteriati</taxon>
        <taxon>Methanobacteriota</taxon>
        <taxon>Stenosarchaea group</taxon>
        <taxon>Methanomicrobia</taxon>
        <taxon>Methanosarcinales</taxon>
        <taxon>Methanosarcinaceae</taxon>
        <taxon>Methanohalobium</taxon>
    </lineage>
</organism>
<sequence>MNFLRKLFGKKEKDEEVQEEPEKITLSLEEIQDWMKSESNDAFSDMKPYITQKYEEIKTHLDSLEKDKKELENVEIKNQGIPRAVQSNKENFVKNLNIILDKISIPYDIDPSTAHRFYTEATSTLNTCVENSIKSQHYIKPIFPEIFKNLSNDLSEINSSLSDLGDKINNIKDRLDIYENLPEKIDEVNQIKKQIEDKKSNIQELEKKYESSKHSLSDAQSRLETLKASENYQKAEELENEIQKLKDEKLNIDSELKDLFAPLSKAISRMEKQDKSDRHTLSPEFREVIEKINNNEVHLLDKDKLASFLNDMKNRVEDGSLGLKQRKGNNIIEQVNHLLESDEFSNLVEKRLSYTSRIEELEIELDRLTVYKEKANLEKQISNNKNTMDTVQSEIDSERKHLDELNQKKDQLLEELQSDLKYVFNKQIEIKD</sequence>
<dbReference type="Gene3D" id="1.10.287.1490">
    <property type="match status" value="1"/>
</dbReference>
<keyword evidence="1" id="KW-0175">Coiled coil</keyword>
<dbReference type="GeneID" id="9347904"/>
<evidence type="ECO:0000256" key="1">
    <source>
        <dbReference type="SAM" id="Coils"/>
    </source>
</evidence>
<feature type="coiled-coil region" evidence="1">
    <location>
        <begin position="358"/>
        <end position="422"/>
    </location>
</feature>
<dbReference type="AlphaFoldDB" id="D7EBU1"/>
<reference evidence="2 3" key="1">
    <citation type="submission" date="2010-06" db="EMBL/GenBank/DDBJ databases">
        <title>Complete sequence chromosome of Methanohalobium evestigatum Z-7303.</title>
        <authorList>
            <consortium name="US DOE Joint Genome Institute"/>
            <person name="Lucas S."/>
            <person name="Copeland A."/>
            <person name="Lapidus A."/>
            <person name="Cheng J.-F."/>
            <person name="Bruce D."/>
            <person name="Goodwin L."/>
            <person name="Pitluck S."/>
            <person name="Saunders E."/>
            <person name="Detter J.C."/>
            <person name="Han C."/>
            <person name="Tapia R."/>
            <person name="Land M."/>
            <person name="Hauser L."/>
            <person name="Kyrpides N."/>
            <person name="Mikhailova N."/>
            <person name="Sieprawska-Lupa M."/>
            <person name="Whitman W.B."/>
            <person name="Anderson I."/>
            <person name="Woyke T."/>
        </authorList>
    </citation>
    <scope>NUCLEOTIDE SEQUENCE [LARGE SCALE GENOMIC DNA]</scope>
    <source>
        <strain evidence="3">ATCC BAA-1072 / DSM 3721 / NBRC 107634 / OCM 161 / Z-7303</strain>
    </source>
</reference>
<proteinExistence type="predicted"/>
<evidence type="ECO:0000313" key="3">
    <source>
        <dbReference type="Proteomes" id="UP000000391"/>
    </source>
</evidence>
<protein>
    <submittedName>
        <fullName evidence="2">Uncharacterized protein</fullName>
    </submittedName>
</protein>
<feature type="coiled-coil region" evidence="1">
    <location>
        <begin position="161"/>
        <end position="255"/>
    </location>
</feature>